<dbReference type="Proteomes" id="UP000799755">
    <property type="component" value="Unassembled WGS sequence"/>
</dbReference>
<dbReference type="EMBL" id="MU003514">
    <property type="protein sequence ID" value="KAF2468947.1"/>
    <property type="molecule type" value="Genomic_DNA"/>
</dbReference>
<protein>
    <submittedName>
        <fullName evidence="1">Clavaminate synthase-like protein</fullName>
    </submittedName>
</protein>
<keyword evidence="2" id="KW-1185">Reference proteome</keyword>
<comment type="caution">
    <text evidence="1">The sequence shown here is derived from an EMBL/GenBank/DDBJ whole genome shotgun (WGS) entry which is preliminary data.</text>
</comment>
<name>A0ACB6QPZ7_9PLEO</name>
<organism evidence="1 2">
    <name type="scientific">Lindgomyces ingoldianus</name>
    <dbReference type="NCBI Taxonomy" id="673940"/>
    <lineage>
        <taxon>Eukaryota</taxon>
        <taxon>Fungi</taxon>
        <taxon>Dikarya</taxon>
        <taxon>Ascomycota</taxon>
        <taxon>Pezizomycotina</taxon>
        <taxon>Dothideomycetes</taxon>
        <taxon>Pleosporomycetidae</taxon>
        <taxon>Pleosporales</taxon>
        <taxon>Lindgomycetaceae</taxon>
        <taxon>Lindgomyces</taxon>
    </lineage>
</organism>
<sequence>MSRSGVEDAGIPVIDISNPSSAVALQVLHAASTFGFLFIKNDGMTIPPKDIEDMFELSREFFKLPRELKAEYAIHSKRAGGNNRGWVSMQGESLDPEGQKQGDPKEAFNIAESNPSLQPLPSPLSSSSPLISRFQASCHTLCTNILALLGNALSIPSSHGGATWFATRHDQTLGPSGTILRLLYYPSTTAPKDSQSIRAGAHSDYGSLTLLFRPPGNAGLEILKGDGSWGPVPVNPYPSALSSPPILVNIGDLLSFWTSGTLKSTIHRVAFAGGEERYSIAYFCHPRDEVKLEAVPSKLIDEFGKSEEIVEEMERQKKTLGLEGSGNGVALTAKEHLDRRLRVTYGLKE</sequence>
<reference evidence="1" key="1">
    <citation type="journal article" date="2020" name="Stud. Mycol.">
        <title>101 Dothideomycetes genomes: a test case for predicting lifestyles and emergence of pathogens.</title>
        <authorList>
            <person name="Haridas S."/>
            <person name="Albert R."/>
            <person name="Binder M."/>
            <person name="Bloem J."/>
            <person name="Labutti K."/>
            <person name="Salamov A."/>
            <person name="Andreopoulos B."/>
            <person name="Baker S."/>
            <person name="Barry K."/>
            <person name="Bills G."/>
            <person name="Bluhm B."/>
            <person name="Cannon C."/>
            <person name="Castanera R."/>
            <person name="Culley D."/>
            <person name="Daum C."/>
            <person name="Ezra D."/>
            <person name="Gonzalez J."/>
            <person name="Henrissat B."/>
            <person name="Kuo A."/>
            <person name="Liang C."/>
            <person name="Lipzen A."/>
            <person name="Lutzoni F."/>
            <person name="Magnuson J."/>
            <person name="Mondo S."/>
            <person name="Nolan M."/>
            <person name="Ohm R."/>
            <person name="Pangilinan J."/>
            <person name="Park H.-J."/>
            <person name="Ramirez L."/>
            <person name="Alfaro M."/>
            <person name="Sun H."/>
            <person name="Tritt A."/>
            <person name="Yoshinaga Y."/>
            <person name="Zwiers L.-H."/>
            <person name="Turgeon B."/>
            <person name="Goodwin S."/>
            <person name="Spatafora J."/>
            <person name="Crous P."/>
            <person name="Grigoriev I."/>
        </authorList>
    </citation>
    <scope>NUCLEOTIDE SEQUENCE</scope>
    <source>
        <strain evidence="1">ATCC 200398</strain>
    </source>
</reference>
<gene>
    <name evidence="1" type="ORF">BDR25DRAFT_304850</name>
</gene>
<proteinExistence type="predicted"/>
<evidence type="ECO:0000313" key="1">
    <source>
        <dbReference type="EMBL" id="KAF2468947.1"/>
    </source>
</evidence>
<accession>A0ACB6QPZ7</accession>
<evidence type="ECO:0000313" key="2">
    <source>
        <dbReference type="Proteomes" id="UP000799755"/>
    </source>
</evidence>